<dbReference type="Proteomes" id="UP000183954">
    <property type="component" value="Unassembled WGS sequence"/>
</dbReference>
<organism evidence="1 2">
    <name type="scientific">Desulfosporosinus lacus DSM 15449</name>
    <dbReference type="NCBI Taxonomy" id="1121420"/>
    <lineage>
        <taxon>Bacteria</taxon>
        <taxon>Bacillati</taxon>
        <taxon>Bacillota</taxon>
        <taxon>Clostridia</taxon>
        <taxon>Eubacteriales</taxon>
        <taxon>Desulfitobacteriaceae</taxon>
        <taxon>Desulfosporosinus</taxon>
    </lineage>
</organism>
<gene>
    <name evidence="1" type="ORF">SAMN02746098_03691</name>
</gene>
<dbReference type="RefSeq" id="WP_084110384.1">
    <property type="nucleotide sequence ID" value="NZ_FQXJ01000015.1"/>
</dbReference>
<sequence>MRYRYQYNFDEETGKISITGLPFKTKFVEVPREKRFERLYSYGLIKIDLQNAIKYLGISLQTTDMAIKEGMFRIALVLYIKCFNNSGGGRSQLSLNKVYKDVSGEPIECYLKLKKIRDKYIAHDENDFLNAKLGMVLNENDKCIVGVAYPEMQAKFDYDETLRILQSLCKIALEKTEIYIDDEIHNVEQYLRQRNFEIVSKYQEMFVEADKD</sequence>
<dbReference type="OrthoDB" id="2083138at2"/>
<dbReference type="EMBL" id="FQXJ01000015">
    <property type="protein sequence ID" value="SHI27909.1"/>
    <property type="molecule type" value="Genomic_DNA"/>
</dbReference>
<name>A0A1M5ZV35_9FIRM</name>
<protein>
    <submittedName>
        <fullName evidence="1">Uncharacterized protein</fullName>
    </submittedName>
</protein>
<dbReference type="STRING" id="1121420.SAMN02746098_03691"/>
<reference evidence="2" key="1">
    <citation type="submission" date="2016-11" db="EMBL/GenBank/DDBJ databases">
        <authorList>
            <person name="Varghese N."/>
            <person name="Submissions S."/>
        </authorList>
    </citation>
    <scope>NUCLEOTIDE SEQUENCE [LARGE SCALE GENOMIC DNA]</scope>
    <source>
        <strain evidence="2">DSM 15449</strain>
    </source>
</reference>
<keyword evidence="2" id="KW-1185">Reference proteome</keyword>
<accession>A0A1M5ZV35</accession>
<evidence type="ECO:0000313" key="2">
    <source>
        <dbReference type="Proteomes" id="UP000183954"/>
    </source>
</evidence>
<evidence type="ECO:0000313" key="1">
    <source>
        <dbReference type="EMBL" id="SHI27909.1"/>
    </source>
</evidence>
<dbReference type="AlphaFoldDB" id="A0A1M5ZV35"/>
<proteinExistence type="predicted"/>